<evidence type="ECO:0000256" key="1">
    <source>
        <dbReference type="SAM" id="MobiDB-lite"/>
    </source>
</evidence>
<dbReference type="RefSeq" id="XP_011775338.1">
    <property type="nucleotide sequence ID" value="XM_011777036.1"/>
</dbReference>
<reference evidence="3" key="1">
    <citation type="journal article" date="2010" name="PLoS Negl. Trop. Dis.">
        <title>The genome sequence of Trypanosoma brucei gambiense, causative agent of chronic human african trypanosomiasis.</title>
        <authorList>
            <person name="Jackson A.P."/>
            <person name="Sanders M."/>
            <person name="Berry A."/>
            <person name="McQuillan J."/>
            <person name="Aslett M.A."/>
            <person name="Quail M.A."/>
            <person name="Chukualim B."/>
            <person name="Capewell P."/>
            <person name="MacLeod A."/>
            <person name="Melville S.E."/>
            <person name="Gibson W."/>
            <person name="Barry J.D."/>
            <person name="Berriman M."/>
            <person name="Hertz-Fowler C."/>
        </authorList>
    </citation>
    <scope>NUCLEOTIDE SEQUENCE [LARGE SCALE GENOMIC DNA]</scope>
    <source>
        <strain evidence="3">MHOM/CI/86/DAL972</strain>
    </source>
</reference>
<evidence type="ECO:0000313" key="2">
    <source>
        <dbReference type="EMBL" id="CBH13061.1"/>
    </source>
</evidence>
<evidence type="ECO:0000313" key="3">
    <source>
        <dbReference type="Proteomes" id="UP000002316"/>
    </source>
</evidence>
<dbReference type="AlphaFoldDB" id="C9ZUH3"/>
<name>C9ZUH3_TRYB9</name>
<accession>C9ZUH3</accession>
<dbReference type="EMBL" id="FN554971">
    <property type="protein sequence ID" value="CBH13061.1"/>
    <property type="molecule type" value="Genomic_DNA"/>
</dbReference>
<protein>
    <submittedName>
        <fullName evidence="2">Uncharacterized protein</fullName>
    </submittedName>
</protein>
<feature type="region of interest" description="Disordered" evidence="1">
    <location>
        <begin position="1"/>
        <end position="27"/>
    </location>
</feature>
<dbReference type="KEGG" id="tbg:TbgDal_VIII140"/>
<feature type="compositionally biased region" description="Basic residues" evidence="1">
    <location>
        <begin position="16"/>
        <end position="27"/>
    </location>
</feature>
<proteinExistence type="predicted"/>
<dbReference type="GeneID" id="23863300"/>
<gene>
    <name evidence="2" type="ORF">TbgDal_VIII140</name>
</gene>
<sequence length="103" mass="11548">MSEYKLAHSVANREKGQRRKNAYNHMPQKRKKGILETLNFQSVEEKVARVEHGKSSDSCSAYPVASFPPPASCLWFCLHSSLSICSSRLFCGYASQQGSMEMS</sequence>
<organism evidence="2 3">
    <name type="scientific">Trypanosoma brucei gambiense (strain MHOM/CI/86/DAL972)</name>
    <dbReference type="NCBI Taxonomy" id="679716"/>
    <lineage>
        <taxon>Eukaryota</taxon>
        <taxon>Discoba</taxon>
        <taxon>Euglenozoa</taxon>
        <taxon>Kinetoplastea</taxon>
        <taxon>Metakinetoplastina</taxon>
        <taxon>Trypanosomatida</taxon>
        <taxon>Trypanosomatidae</taxon>
        <taxon>Trypanosoma</taxon>
    </lineage>
</organism>
<dbReference type="Proteomes" id="UP000002316">
    <property type="component" value="Chromosome 8"/>
</dbReference>